<feature type="chain" id="PRO_5046015087" description="Poly(3-hydroxybutyrate) depolymerase" evidence="1">
    <location>
        <begin position="23"/>
        <end position="382"/>
    </location>
</feature>
<dbReference type="SUPFAM" id="SSF53474">
    <property type="entry name" value="alpha/beta-Hydrolases"/>
    <property type="match status" value="1"/>
</dbReference>
<keyword evidence="3" id="KW-1185">Reference proteome</keyword>
<dbReference type="EMBL" id="CP104377">
    <property type="protein sequence ID" value="UXC19554.1"/>
    <property type="molecule type" value="Genomic_DNA"/>
</dbReference>
<protein>
    <recommendedName>
        <fullName evidence="4">Poly(3-hydroxybutyrate) depolymerase</fullName>
    </recommendedName>
</protein>
<organism evidence="2 3">
    <name type="scientific">Comamonas squillarum</name>
    <dbReference type="NCBI Taxonomy" id="2977320"/>
    <lineage>
        <taxon>Bacteria</taxon>
        <taxon>Pseudomonadati</taxon>
        <taxon>Pseudomonadota</taxon>
        <taxon>Betaproteobacteria</taxon>
        <taxon>Burkholderiales</taxon>
        <taxon>Comamonadaceae</taxon>
        <taxon>Comamonas</taxon>
    </lineage>
</organism>
<accession>A0ABY6A1W7</accession>
<evidence type="ECO:0000313" key="3">
    <source>
        <dbReference type="Proteomes" id="UP001058290"/>
    </source>
</evidence>
<proteinExistence type="predicted"/>
<dbReference type="Gene3D" id="3.40.50.1820">
    <property type="entry name" value="alpha/beta hydrolase"/>
    <property type="match status" value="1"/>
</dbReference>
<sequence>MTSHTLALGAGLAALLAGSGWAASSSPSTPTPPSAPQTCTEQASDACFQGFALPGQAGRMHFYASQAPQAEKADGSAGPQTVLLIMHGFPRDANRSFNAALDAARKAGRLDETLVIAPLYQVASDKAEHCRTKGTPAPEPGDALWTCGSWLAGQNSQAGAGRTLINAIAALDALVAHIHQRWPSVRHITLAGFSAGGQMLQRSIGFAQQPPAGVSLRYVVADPGTWLYFDPLRPQPQRAGHDVDWAACSDGGCDYRMQLPQEASCPGYHDWKYGTQALPSSLGPAAAQARERYRQADIHYLEGALDNHAGKGTSYGALDKSCAAMLQGPFRRQRGEGYAAYVAQVLQPVRPQPLSIVPGCAHDVACVLPSDAARPALFGILP</sequence>
<dbReference type="PANTHER" id="PTHR35560">
    <property type="entry name" value="BLL0132 PROTEIN"/>
    <property type="match status" value="1"/>
</dbReference>
<feature type="signal peptide" evidence="1">
    <location>
        <begin position="1"/>
        <end position="22"/>
    </location>
</feature>
<evidence type="ECO:0000313" key="2">
    <source>
        <dbReference type="EMBL" id="UXC19554.1"/>
    </source>
</evidence>
<reference evidence="2" key="1">
    <citation type="submission" date="2022-09" db="EMBL/GenBank/DDBJ databases">
        <title>Bacterial diversity in gut of crayfish and pufferfish.</title>
        <authorList>
            <person name="Huang Y."/>
        </authorList>
    </citation>
    <scope>NUCLEOTIDE SEQUENCE</scope>
    <source>
        <strain evidence="2">PR12</strain>
    </source>
</reference>
<dbReference type="PANTHER" id="PTHR35560:SF3">
    <property type="entry name" value="PEPTIDASE S9 PROLYL OLIGOPEPTIDASE CATALYTIC DOMAIN-CONTAINING PROTEIN"/>
    <property type="match status" value="1"/>
</dbReference>
<dbReference type="InterPro" id="IPR029058">
    <property type="entry name" value="AB_hydrolase_fold"/>
</dbReference>
<dbReference type="Proteomes" id="UP001058290">
    <property type="component" value="Chromosome"/>
</dbReference>
<name>A0ABY6A1W7_9BURK</name>
<keyword evidence="1" id="KW-0732">Signal</keyword>
<dbReference type="RefSeq" id="WP_260719634.1">
    <property type="nucleotide sequence ID" value="NZ_CP104377.1"/>
</dbReference>
<evidence type="ECO:0000256" key="1">
    <source>
        <dbReference type="SAM" id="SignalP"/>
    </source>
</evidence>
<evidence type="ECO:0008006" key="4">
    <source>
        <dbReference type="Google" id="ProtNLM"/>
    </source>
</evidence>
<gene>
    <name evidence="2" type="ORF">N4T19_05380</name>
</gene>